<accession>A0A5B7JQY6</accession>
<dbReference type="EMBL" id="VSRR010108133">
    <property type="protein sequence ID" value="MPC96985.1"/>
    <property type="molecule type" value="Genomic_DNA"/>
</dbReference>
<gene>
    <name evidence="2" type="ORF">E2C01_092271</name>
</gene>
<dbReference type="AlphaFoldDB" id="A0A5B7JQY6"/>
<sequence>MPSTTQPTAPLVALHTESMHPIAGLSKELCGLVHRIVWELVEEVRQLILCRPELTAQKSMNSLLLQEVVAAITAVGGTWQPLPATGDPHQWPTQPMNQPHHDGGMQ</sequence>
<reference evidence="2 3" key="1">
    <citation type="submission" date="2019-05" db="EMBL/GenBank/DDBJ databases">
        <title>Another draft genome of Portunus trituberculatus and its Hox gene families provides insights of decapod evolution.</title>
        <authorList>
            <person name="Jeong J.-H."/>
            <person name="Song I."/>
            <person name="Kim S."/>
            <person name="Choi T."/>
            <person name="Kim D."/>
            <person name="Ryu S."/>
            <person name="Kim W."/>
        </authorList>
    </citation>
    <scope>NUCLEOTIDE SEQUENCE [LARGE SCALE GENOMIC DNA]</scope>
    <source>
        <tissue evidence="2">Muscle</tissue>
    </source>
</reference>
<comment type="caution">
    <text evidence="2">The sequence shown here is derived from an EMBL/GenBank/DDBJ whole genome shotgun (WGS) entry which is preliminary data.</text>
</comment>
<evidence type="ECO:0000313" key="3">
    <source>
        <dbReference type="Proteomes" id="UP000324222"/>
    </source>
</evidence>
<dbReference type="Proteomes" id="UP000324222">
    <property type="component" value="Unassembled WGS sequence"/>
</dbReference>
<feature type="region of interest" description="Disordered" evidence="1">
    <location>
        <begin position="81"/>
        <end position="106"/>
    </location>
</feature>
<evidence type="ECO:0000313" key="2">
    <source>
        <dbReference type="EMBL" id="MPC96985.1"/>
    </source>
</evidence>
<evidence type="ECO:0000256" key="1">
    <source>
        <dbReference type="SAM" id="MobiDB-lite"/>
    </source>
</evidence>
<organism evidence="2 3">
    <name type="scientific">Portunus trituberculatus</name>
    <name type="common">Swimming crab</name>
    <name type="synonym">Neptunus trituberculatus</name>
    <dbReference type="NCBI Taxonomy" id="210409"/>
    <lineage>
        <taxon>Eukaryota</taxon>
        <taxon>Metazoa</taxon>
        <taxon>Ecdysozoa</taxon>
        <taxon>Arthropoda</taxon>
        <taxon>Crustacea</taxon>
        <taxon>Multicrustacea</taxon>
        <taxon>Malacostraca</taxon>
        <taxon>Eumalacostraca</taxon>
        <taxon>Eucarida</taxon>
        <taxon>Decapoda</taxon>
        <taxon>Pleocyemata</taxon>
        <taxon>Brachyura</taxon>
        <taxon>Eubrachyura</taxon>
        <taxon>Portunoidea</taxon>
        <taxon>Portunidae</taxon>
        <taxon>Portuninae</taxon>
        <taxon>Portunus</taxon>
    </lineage>
</organism>
<keyword evidence="3" id="KW-1185">Reference proteome</keyword>
<protein>
    <submittedName>
        <fullName evidence="2">Uncharacterized protein</fullName>
    </submittedName>
</protein>
<name>A0A5B7JQY6_PORTR</name>
<proteinExistence type="predicted"/>